<dbReference type="Proteomes" id="UP000467841">
    <property type="component" value="Unassembled WGS sequence"/>
</dbReference>
<name>A0A6D2J5Y0_9BRAS</name>
<evidence type="ECO:0000313" key="7">
    <source>
        <dbReference type="Proteomes" id="UP000467841"/>
    </source>
</evidence>
<dbReference type="AlphaFoldDB" id="A0A6D2J5Y0"/>
<dbReference type="EMBL" id="CACVBM020001151">
    <property type="protein sequence ID" value="CAA7034970.1"/>
    <property type="molecule type" value="Genomic_DNA"/>
</dbReference>
<proteinExistence type="predicted"/>
<dbReference type="Pfam" id="PF04780">
    <property type="entry name" value="DUF629"/>
    <property type="match status" value="1"/>
</dbReference>
<dbReference type="InterPro" id="IPR052398">
    <property type="entry name" value="Ubiquitin_hydrolase_53/54"/>
</dbReference>
<evidence type="ECO:0000256" key="3">
    <source>
        <dbReference type="SAM" id="Coils"/>
    </source>
</evidence>
<keyword evidence="7" id="KW-1185">Reference proteome</keyword>
<dbReference type="PANTHER" id="PTHR22975:SF23">
    <property type="entry name" value="F6D8.33-RELATED"/>
    <property type="match status" value="1"/>
</dbReference>
<dbReference type="SUPFAM" id="SSF54001">
    <property type="entry name" value="Cysteine proteinases"/>
    <property type="match status" value="1"/>
</dbReference>
<dbReference type="Pfam" id="PF04781">
    <property type="entry name" value="DUF627"/>
    <property type="match status" value="1"/>
</dbReference>
<feature type="region of interest" description="Disordered" evidence="4">
    <location>
        <begin position="764"/>
        <end position="835"/>
    </location>
</feature>
<reference evidence="6" key="1">
    <citation type="submission" date="2020-01" db="EMBL/GenBank/DDBJ databases">
        <authorList>
            <person name="Mishra B."/>
        </authorList>
    </citation>
    <scope>NUCLEOTIDE SEQUENCE [LARGE SCALE GENOMIC DNA]</scope>
</reference>
<dbReference type="InterPro" id="IPR013087">
    <property type="entry name" value="Znf_C2H2_type"/>
</dbReference>
<feature type="compositionally biased region" description="Low complexity" evidence="4">
    <location>
        <begin position="771"/>
        <end position="781"/>
    </location>
</feature>
<accession>A0A6D2J5Y0</accession>
<dbReference type="InterPro" id="IPR038765">
    <property type="entry name" value="Papain-like_cys_pep_sf"/>
</dbReference>
<evidence type="ECO:0000256" key="2">
    <source>
        <dbReference type="ARBA" id="ARBA00022801"/>
    </source>
</evidence>
<protein>
    <recommendedName>
        <fullName evidence="5">C2H2-type domain-containing protein</fullName>
    </recommendedName>
</protein>
<feature type="domain" description="C2H2-type" evidence="5">
    <location>
        <begin position="248"/>
        <end position="270"/>
    </location>
</feature>
<dbReference type="PANTHER" id="PTHR22975">
    <property type="entry name" value="UBIQUITIN SPECIFIC PROTEINASE"/>
    <property type="match status" value="1"/>
</dbReference>
<dbReference type="OrthoDB" id="1056721at2759"/>
<sequence length="1159" mass="132651">MAPSILDDPEGLQLFMKAKELVANGEFIKALELIEDLMLAHKEGEASWLLHAEQGDLFMKISETAEDPDLRTAYILAIVECCSQDVKLSRHRAQGLCDLGHRLGSVMFFKECLEVAKQGLSFADHTEYTNPLARLLSQNLEVGKREDLERLIGEAEFMIAESKTSPLTQSEAKVLDPKESPDPRENVVKTLKAYWMGLDAQSKRDFMKVSIEKLRFFIEGVHNREGVDALENVLAFARERKKWSVWACRTLCLMEFSTAEECKTHLEQEHAADFKPCSEKDIVERIGKKWAHKIPVGGWEPVDTVAAVEMIKNQLAHVKAFTSKSKKNGWSTEWPLAADEERLNLLQEIKLLLVSLCDRKLLSCSVRDWVMRFPAKHLGKFEVSRESLIDVHLLDSPQSICFLERLDLIQIRNLLKNIKCERRDGTDMVCRGVDSLLDRTRVKENIDFDTHYSLVLLDKRLLKRSNAPFDDEGKINLIDDPETHYAEAKVQGDDIISWLVDYDSVDKSISRPVREHNLGIWVALLRDVQYSCRALGTKYAKKRHVLDYEEALAEVEKLCTSEDERRRDLQEDQWKSYASLLCDKCEERVPGNSLSAKLFLCAVRDVLDGAWRLTFDFPDLEDCLNLIREGKCFSDNMVLMSIDFLKSMVTDKVLLIDSKILLIDNSRIRLLNNLTRLSVFDHRSYMLQLLKPFLLFEIVNMESKAKAEAAETMLLLNEEKSQAKKKTRSTKNEIVNMESKAKTDPTDAAEAMILINGAKKSQAQKKKKASSIKITSTSSSSPLCTTVKHEHSVKPEPEEGSMVPEDTQEEPKKVDRSEISSNADIQEEPNKVDQDMQNMPGEDSQSGHLEQAFEGAAARYNSALDMTLKALMNINVLKEDLQYNKQPFHDDLEEQVPYALQNLFSAVVSWEIKTEGVYSVILSDLLASLEEVIPMSSNAAEVLLTILESWHCWKNSERKSLVTRLFTVEEFEWMRCRKCRRRPNHPEQSSYGIVMPADSIRDLKCAFGDIKFVDILKLIRLELKMFCDIETGGCGTRNFVQHVMSRRPLIFTIVLKWENGETEKEISETTNALEWEIDISKLYEGLDPNTNYRLVSMVGYNEEVEEHVCIVYEKNRWVNLRRESLEGEVVGNWKSVVRFCGERKVRPEILLYEAARSIA</sequence>
<feature type="coiled-coil region" evidence="3">
    <location>
        <begin position="706"/>
        <end position="740"/>
    </location>
</feature>
<dbReference type="GO" id="GO:0004843">
    <property type="term" value="F:cysteine-type deubiquitinase activity"/>
    <property type="evidence" value="ECO:0007669"/>
    <property type="project" value="InterPro"/>
</dbReference>
<comment type="caution">
    <text evidence="6">The sequence shown here is derived from an EMBL/GenBank/DDBJ whole genome shotgun (WGS) entry which is preliminary data.</text>
</comment>
<organism evidence="6 7">
    <name type="scientific">Microthlaspi erraticum</name>
    <dbReference type="NCBI Taxonomy" id="1685480"/>
    <lineage>
        <taxon>Eukaryota</taxon>
        <taxon>Viridiplantae</taxon>
        <taxon>Streptophyta</taxon>
        <taxon>Embryophyta</taxon>
        <taxon>Tracheophyta</taxon>
        <taxon>Spermatophyta</taxon>
        <taxon>Magnoliopsida</taxon>
        <taxon>eudicotyledons</taxon>
        <taxon>Gunneridae</taxon>
        <taxon>Pentapetalae</taxon>
        <taxon>rosids</taxon>
        <taxon>malvids</taxon>
        <taxon>Brassicales</taxon>
        <taxon>Brassicaceae</taxon>
        <taxon>Coluteocarpeae</taxon>
        <taxon>Microthlaspi</taxon>
    </lineage>
</organism>
<keyword evidence="3" id="KW-0175">Coiled coil</keyword>
<dbReference type="Pfam" id="PF00443">
    <property type="entry name" value="UCH"/>
    <property type="match status" value="1"/>
</dbReference>
<evidence type="ECO:0000313" key="6">
    <source>
        <dbReference type="EMBL" id="CAA7034970.1"/>
    </source>
</evidence>
<dbReference type="InterPro" id="IPR006865">
    <property type="entry name" value="DUF629"/>
</dbReference>
<evidence type="ECO:0000256" key="4">
    <source>
        <dbReference type="SAM" id="MobiDB-lite"/>
    </source>
</evidence>
<evidence type="ECO:0000259" key="5">
    <source>
        <dbReference type="PROSITE" id="PS00028"/>
    </source>
</evidence>
<dbReference type="PROSITE" id="PS00028">
    <property type="entry name" value="ZINC_FINGER_C2H2_1"/>
    <property type="match status" value="1"/>
</dbReference>
<dbReference type="GO" id="GO:0016579">
    <property type="term" value="P:protein deubiquitination"/>
    <property type="evidence" value="ECO:0007669"/>
    <property type="project" value="InterPro"/>
</dbReference>
<keyword evidence="2" id="KW-0378">Hydrolase</keyword>
<evidence type="ECO:0000256" key="1">
    <source>
        <dbReference type="ARBA" id="ARBA00022786"/>
    </source>
</evidence>
<dbReference type="InterPro" id="IPR006866">
    <property type="entry name" value="DUF627_N"/>
</dbReference>
<feature type="compositionally biased region" description="Basic and acidic residues" evidence="4">
    <location>
        <begin position="809"/>
        <end position="818"/>
    </location>
</feature>
<gene>
    <name evidence="6" type="ORF">MERR_LOCUS22205</name>
</gene>
<feature type="compositionally biased region" description="Basic and acidic residues" evidence="4">
    <location>
        <begin position="787"/>
        <end position="797"/>
    </location>
</feature>
<keyword evidence="1" id="KW-0833">Ubl conjugation pathway</keyword>
<dbReference type="InterPro" id="IPR001394">
    <property type="entry name" value="Peptidase_C19_UCH"/>
</dbReference>